<protein>
    <submittedName>
        <fullName evidence="1">Uncharacterized protein</fullName>
    </submittedName>
</protein>
<reference evidence="1" key="1">
    <citation type="journal article" date="2021" name="Front. Microbiol.">
        <title>Comprehensive Comparative Genomics and Phenotyping of Methylobacterium Species.</title>
        <authorList>
            <person name="Alessa O."/>
            <person name="Ogura Y."/>
            <person name="Fujitani Y."/>
            <person name="Takami H."/>
            <person name="Hayashi T."/>
            <person name="Sahin N."/>
            <person name="Tani A."/>
        </authorList>
    </citation>
    <scope>NUCLEOTIDE SEQUENCE</scope>
    <source>
        <strain evidence="1">KCTC 52305</strain>
    </source>
</reference>
<name>A0ABQ4R7Q2_9HYPH</name>
<sequence>MPTTIPAKSRPATRGQADDLLIARGQIELVDALSAFLVRAQARVRRVLANRS</sequence>
<evidence type="ECO:0000313" key="1">
    <source>
        <dbReference type="EMBL" id="GJD53753.1"/>
    </source>
</evidence>
<evidence type="ECO:0000313" key="2">
    <source>
        <dbReference type="Proteomes" id="UP001055167"/>
    </source>
</evidence>
<dbReference type="Proteomes" id="UP001055167">
    <property type="component" value="Unassembled WGS sequence"/>
</dbReference>
<dbReference type="EMBL" id="BPQH01000036">
    <property type="protein sequence ID" value="GJD53753.1"/>
    <property type="molecule type" value="Genomic_DNA"/>
</dbReference>
<comment type="caution">
    <text evidence="1">The sequence shown here is derived from an EMBL/GenBank/DDBJ whole genome shotgun (WGS) entry which is preliminary data.</text>
</comment>
<accession>A0ABQ4R7Q2</accession>
<reference evidence="1" key="2">
    <citation type="submission" date="2021-08" db="EMBL/GenBank/DDBJ databases">
        <authorList>
            <person name="Tani A."/>
            <person name="Ola A."/>
            <person name="Ogura Y."/>
            <person name="Katsura K."/>
            <person name="Hayashi T."/>
        </authorList>
    </citation>
    <scope>NUCLEOTIDE SEQUENCE</scope>
    <source>
        <strain evidence="1">KCTC 52305</strain>
    </source>
</reference>
<dbReference type="RefSeq" id="WP_162501462.1">
    <property type="nucleotide sequence ID" value="NZ_BPQH01000036.1"/>
</dbReference>
<proteinExistence type="predicted"/>
<organism evidence="1 2">
    <name type="scientific">Methylobacterium crusticola</name>
    <dbReference type="NCBI Taxonomy" id="1697972"/>
    <lineage>
        <taxon>Bacteria</taxon>
        <taxon>Pseudomonadati</taxon>
        <taxon>Pseudomonadota</taxon>
        <taxon>Alphaproteobacteria</taxon>
        <taxon>Hyphomicrobiales</taxon>
        <taxon>Methylobacteriaceae</taxon>
        <taxon>Methylobacterium</taxon>
    </lineage>
</organism>
<gene>
    <name evidence="1" type="ORF">OPKNFCMD_6531</name>
</gene>
<keyword evidence="2" id="KW-1185">Reference proteome</keyword>